<organism evidence="1">
    <name type="scientific">Uncultured Desulfatiglans sp</name>
    <dbReference type="NCBI Taxonomy" id="1748965"/>
    <lineage>
        <taxon>Bacteria</taxon>
        <taxon>Pseudomonadati</taxon>
        <taxon>Thermodesulfobacteriota</taxon>
        <taxon>Desulfobacteria</taxon>
        <taxon>Desulfatiglandales</taxon>
        <taxon>Desulfatiglandaceae</taxon>
        <taxon>Desulfatiglans</taxon>
        <taxon>environmental samples</taxon>
    </lineage>
</organism>
<name>A0A653AA73_UNCDX</name>
<sequence>MIFIETTTFTKLLPKYLPDDEYRLFQWYLILSPEVGDLVRGSGGVRKVRWAPEGKGKRDGIRIMYYWKKSDEEIWLLTLYSKSEKASIPGHILRKIAEEIENE</sequence>
<dbReference type="PIRSF" id="PIRSF039032">
    <property type="entry name" value="HigB-2"/>
    <property type="match status" value="1"/>
</dbReference>
<gene>
    <name evidence="1" type="ORF">TRIP_B330656</name>
</gene>
<dbReference type="InterPro" id="IPR009387">
    <property type="entry name" value="HigB-2"/>
</dbReference>
<dbReference type="AlphaFoldDB" id="A0A653AA73"/>
<proteinExistence type="predicted"/>
<dbReference type="EMBL" id="UPXX01000027">
    <property type="protein sequence ID" value="VBB44552.1"/>
    <property type="molecule type" value="Genomic_DNA"/>
</dbReference>
<accession>A0A653AA73</accession>
<reference evidence="1" key="1">
    <citation type="submission" date="2018-07" db="EMBL/GenBank/DDBJ databases">
        <authorList>
            <consortium name="Genoscope - CEA"/>
            <person name="William W."/>
        </authorList>
    </citation>
    <scope>NUCLEOTIDE SEQUENCE</scope>
    <source>
        <strain evidence="1">IK1</strain>
    </source>
</reference>
<protein>
    <submittedName>
        <fullName evidence="1">Putative transcriptional regulator</fullName>
    </submittedName>
</protein>
<evidence type="ECO:0000313" key="1">
    <source>
        <dbReference type="EMBL" id="VBB44552.1"/>
    </source>
</evidence>